<organism evidence="1">
    <name type="scientific">Arion vulgaris</name>
    <dbReference type="NCBI Taxonomy" id="1028688"/>
    <lineage>
        <taxon>Eukaryota</taxon>
        <taxon>Metazoa</taxon>
        <taxon>Spiralia</taxon>
        <taxon>Lophotrochozoa</taxon>
        <taxon>Mollusca</taxon>
        <taxon>Gastropoda</taxon>
        <taxon>Heterobranchia</taxon>
        <taxon>Euthyneura</taxon>
        <taxon>Panpulmonata</taxon>
        <taxon>Eupulmonata</taxon>
        <taxon>Stylommatophora</taxon>
        <taxon>Helicina</taxon>
        <taxon>Arionoidea</taxon>
        <taxon>Arionidae</taxon>
        <taxon>Arion</taxon>
    </lineage>
</organism>
<dbReference type="EMBL" id="HACG01050892">
    <property type="protein sequence ID" value="CEK97757.1"/>
    <property type="molecule type" value="Transcribed_RNA"/>
</dbReference>
<accession>A0A0B7BXU3</accession>
<proteinExistence type="predicted"/>
<reference evidence="1" key="1">
    <citation type="submission" date="2014-12" db="EMBL/GenBank/DDBJ databases">
        <title>Insight into the proteome of Arion vulgaris.</title>
        <authorList>
            <person name="Aradska J."/>
            <person name="Bulat T."/>
            <person name="Smidak R."/>
            <person name="Sarate P."/>
            <person name="Gangsoo J."/>
            <person name="Sialana F."/>
            <person name="Bilban M."/>
            <person name="Lubec G."/>
        </authorList>
    </citation>
    <scope>NUCLEOTIDE SEQUENCE</scope>
    <source>
        <tissue evidence="1">Skin</tissue>
    </source>
</reference>
<feature type="non-terminal residue" evidence="1">
    <location>
        <position position="1"/>
    </location>
</feature>
<name>A0A0B7BXU3_9EUPU</name>
<protein>
    <submittedName>
        <fullName evidence="1">Uncharacterized protein</fullName>
    </submittedName>
</protein>
<dbReference type="AlphaFoldDB" id="A0A0B7BXU3"/>
<evidence type="ECO:0000313" key="1">
    <source>
        <dbReference type="EMBL" id="CEK97757.1"/>
    </source>
</evidence>
<gene>
    <name evidence="1" type="primary">ORF216805</name>
</gene>
<sequence length="74" mass="8403">IKNFYETLVNNGTASNKNVCPSDLVYQKMKSKSNNQSSAVTAKTDFVFKDVHDDYDRKAEFNESEKSVGFRTSK</sequence>
<feature type="non-terminal residue" evidence="1">
    <location>
        <position position="74"/>
    </location>
</feature>